<proteinExistence type="predicted"/>
<organism evidence="1 2">
    <name type="scientific">Dermatophagoides pteronyssinus</name>
    <name type="common">European house dust mite</name>
    <dbReference type="NCBI Taxonomy" id="6956"/>
    <lineage>
        <taxon>Eukaryota</taxon>
        <taxon>Metazoa</taxon>
        <taxon>Ecdysozoa</taxon>
        <taxon>Arthropoda</taxon>
        <taxon>Chelicerata</taxon>
        <taxon>Arachnida</taxon>
        <taxon>Acari</taxon>
        <taxon>Acariformes</taxon>
        <taxon>Sarcoptiformes</taxon>
        <taxon>Astigmata</taxon>
        <taxon>Psoroptidia</taxon>
        <taxon>Analgoidea</taxon>
        <taxon>Pyroglyphidae</taxon>
        <taxon>Dermatophagoidinae</taxon>
        <taxon>Dermatophagoides</taxon>
    </lineage>
</organism>
<protein>
    <submittedName>
        <fullName evidence="2">Uncharacterized protein LOC113794629</fullName>
    </submittedName>
</protein>
<name>A0A6P6Y7P1_DERPT</name>
<feature type="non-terminal residue" evidence="2">
    <location>
        <position position="327"/>
    </location>
</feature>
<dbReference type="AlphaFoldDB" id="A0A6P6Y7P1"/>
<reference evidence="2" key="1">
    <citation type="submission" date="2025-08" db="UniProtKB">
        <authorList>
            <consortium name="RefSeq"/>
        </authorList>
    </citation>
    <scope>IDENTIFICATION</scope>
    <source>
        <strain evidence="2">Airmid</strain>
    </source>
</reference>
<dbReference type="OrthoDB" id="6479868at2759"/>
<gene>
    <name evidence="2" type="primary">LOC113794629</name>
</gene>
<evidence type="ECO:0000313" key="1">
    <source>
        <dbReference type="Proteomes" id="UP000515146"/>
    </source>
</evidence>
<dbReference type="InParanoid" id="A0A6P6Y7P1"/>
<evidence type="ECO:0000313" key="2">
    <source>
        <dbReference type="RefSeq" id="XP_027200559.1"/>
    </source>
</evidence>
<dbReference type="Proteomes" id="UP000515146">
    <property type="component" value="Unplaced"/>
</dbReference>
<keyword evidence="1" id="KW-1185">Reference proteome</keyword>
<sequence>MVQKNEVEFPGITICAPTIFTPKLLSEFYPELTKFINENMNNKQSDLLHNTIKYYESKMLNRYYILEILDEFSVKIDNVIRSCRYKPIRYRYINQSYGYVPELNCSLIWPVLDSIYAGKRCWTYFSRMLNNSEDWKHRLPNVTSKIMLKNDSPDKFIHQYDYIKLCKKVFTRMIFDYNPSITIELELADEQWKNWANPREIGIAVHPAEILPELKHFVYYKLKRNHMMEISFKKRIINETGYNKNCRMFTKNQYGNKTYQSYDECVNLCINLNLFFSNPTCFTYFQMITKITMLENQEYFQLCPHDKQDYLLYLQYRNYCIENCDKD</sequence>
<dbReference type="RefSeq" id="XP_027200559.1">
    <property type="nucleotide sequence ID" value="XM_027344758.1"/>
</dbReference>
<dbReference type="KEGG" id="dpte:113794629"/>
<accession>A0A6P6Y7P1</accession>